<dbReference type="Proteomes" id="UP001187343">
    <property type="component" value="Unassembled WGS sequence"/>
</dbReference>
<evidence type="ECO:0000313" key="1">
    <source>
        <dbReference type="EMBL" id="KAK2876441.1"/>
    </source>
</evidence>
<dbReference type="EMBL" id="JAUYZG010000020">
    <property type="protein sequence ID" value="KAK2876441.1"/>
    <property type="molecule type" value="Genomic_DNA"/>
</dbReference>
<dbReference type="AlphaFoldDB" id="A0AA88TH20"/>
<protein>
    <submittedName>
        <fullName evidence="1">Uncharacterized protein</fullName>
    </submittedName>
</protein>
<proteinExistence type="predicted"/>
<comment type="caution">
    <text evidence="1">The sequence shown here is derived from an EMBL/GenBank/DDBJ whole genome shotgun (WGS) entry which is preliminary data.</text>
</comment>
<accession>A0AA88TH20</accession>
<sequence>MPNVWIKVIHTLQDEAVGNLTGLRTASQDLFLPVETQLLCEFSDIIVREQNAARLDRGKCCMDIPESQHAASIGAECALPLSHRPTSRRCPDMTAHCVCPARPKPLAAGRN</sequence>
<gene>
    <name evidence="1" type="ORF">Q8A67_020537</name>
</gene>
<keyword evidence="2" id="KW-1185">Reference proteome</keyword>
<name>A0AA88TH20_9TELE</name>
<organism evidence="1 2">
    <name type="scientific">Cirrhinus molitorella</name>
    <name type="common">mud carp</name>
    <dbReference type="NCBI Taxonomy" id="172907"/>
    <lineage>
        <taxon>Eukaryota</taxon>
        <taxon>Metazoa</taxon>
        <taxon>Chordata</taxon>
        <taxon>Craniata</taxon>
        <taxon>Vertebrata</taxon>
        <taxon>Euteleostomi</taxon>
        <taxon>Actinopterygii</taxon>
        <taxon>Neopterygii</taxon>
        <taxon>Teleostei</taxon>
        <taxon>Ostariophysi</taxon>
        <taxon>Cypriniformes</taxon>
        <taxon>Cyprinidae</taxon>
        <taxon>Labeoninae</taxon>
        <taxon>Labeonini</taxon>
        <taxon>Cirrhinus</taxon>
    </lineage>
</organism>
<evidence type="ECO:0000313" key="2">
    <source>
        <dbReference type="Proteomes" id="UP001187343"/>
    </source>
</evidence>
<reference evidence="1" key="1">
    <citation type="submission" date="2023-08" db="EMBL/GenBank/DDBJ databases">
        <title>Chromosome-level Genome Assembly of mud carp (Cirrhinus molitorella).</title>
        <authorList>
            <person name="Liu H."/>
        </authorList>
    </citation>
    <scope>NUCLEOTIDE SEQUENCE</scope>
    <source>
        <strain evidence="1">Prfri</strain>
        <tissue evidence="1">Muscle</tissue>
    </source>
</reference>